<feature type="domain" description="Helicase ATP-binding" evidence="12">
    <location>
        <begin position="42"/>
        <end position="216"/>
    </location>
</feature>
<feature type="compositionally biased region" description="Basic and acidic residues" evidence="10">
    <location>
        <begin position="1348"/>
        <end position="1359"/>
    </location>
</feature>
<evidence type="ECO:0008006" key="16">
    <source>
        <dbReference type="Google" id="ProtNLM"/>
    </source>
</evidence>
<evidence type="ECO:0000256" key="11">
    <source>
        <dbReference type="SAM" id="Phobius"/>
    </source>
</evidence>
<keyword evidence="11" id="KW-0812">Transmembrane</keyword>
<dbReference type="Pfam" id="PF23078">
    <property type="entry name" value="HTH_CHD6-9"/>
    <property type="match status" value="1"/>
</dbReference>
<dbReference type="InterPro" id="IPR027417">
    <property type="entry name" value="P-loop_NTPase"/>
</dbReference>
<feature type="compositionally biased region" description="Low complexity" evidence="10">
    <location>
        <begin position="2218"/>
        <end position="2234"/>
    </location>
</feature>
<feature type="transmembrane region" description="Helical" evidence="11">
    <location>
        <begin position="2031"/>
        <end position="2052"/>
    </location>
</feature>
<feature type="transmembrane region" description="Helical" evidence="11">
    <location>
        <begin position="2064"/>
        <end position="2086"/>
    </location>
</feature>
<feature type="compositionally biased region" description="Basic and acidic residues" evidence="10">
    <location>
        <begin position="1396"/>
        <end position="1478"/>
    </location>
</feature>
<dbReference type="Proteomes" id="UP001374579">
    <property type="component" value="Unassembled WGS sequence"/>
</dbReference>
<keyword evidence="5" id="KW-0067">ATP-binding</keyword>
<feature type="region of interest" description="Disordered" evidence="10">
    <location>
        <begin position="2091"/>
        <end position="2130"/>
    </location>
</feature>
<comment type="subcellular location">
    <subcellularLocation>
        <location evidence="1">Nucleus</location>
    </subcellularLocation>
</comment>
<feature type="compositionally biased region" description="Basic and acidic residues" evidence="10">
    <location>
        <begin position="2510"/>
        <end position="2521"/>
    </location>
</feature>
<dbReference type="GO" id="GO:0006325">
    <property type="term" value="P:chromatin organization"/>
    <property type="evidence" value="ECO:0007669"/>
    <property type="project" value="UniProtKB-KW"/>
</dbReference>
<dbReference type="Gene3D" id="3.40.50.10810">
    <property type="entry name" value="Tandem AAA-ATPase domain"/>
    <property type="match status" value="1"/>
</dbReference>
<dbReference type="FunFam" id="3.40.50.300:FF:000015">
    <property type="entry name" value="chromodomain-helicase-DNA-binding protein 9 isoform X1"/>
    <property type="match status" value="1"/>
</dbReference>
<evidence type="ECO:0000256" key="8">
    <source>
        <dbReference type="ARBA" id="ARBA00023163"/>
    </source>
</evidence>
<dbReference type="SUPFAM" id="SSF52540">
    <property type="entry name" value="P-loop containing nucleoside triphosphate hydrolases"/>
    <property type="match status" value="2"/>
</dbReference>
<evidence type="ECO:0000256" key="4">
    <source>
        <dbReference type="ARBA" id="ARBA00022801"/>
    </source>
</evidence>
<feature type="compositionally biased region" description="Polar residues" evidence="10">
    <location>
        <begin position="2250"/>
        <end position="2274"/>
    </location>
</feature>
<dbReference type="CDD" id="cd18793">
    <property type="entry name" value="SF2_C_SNF"/>
    <property type="match status" value="1"/>
</dbReference>
<dbReference type="SMART" id="SM00487">
    <property type="entry name" value="DEXDc"/>
    <property type="match status" value="1"/>
</dbReference>
<feature type="compositionally biased region" description="Basic and acidic residues" evidence="10">
    <location>
        <begin position="2475"/>
        <end position="2491"/>
    </location>
</feature>
<feature type="compositionally biased region" description="Basic and acidic residues" evidence="10">
    <location>
        <begin position="2310"/>
        <end position="2345"/>
    </location>
</feature>
<comment type="caution">
    <text evidence="14">The sequence shown here is derived from an EMBL/GenBank/DDBJ whole genome shotgun (WGS) entry which is preliminary data.</text>
</comment>
<evidence type="ECO:0000256" key="9">
    <source>
        <dbReference type="ARBA" id="ARBA00023242"/>
    </source>
</evidence>
<feature type="compositionally biased region" description="Low complexity" evidence="10">
    <location>
        <begin position="2111"/>
        <end position="2129"/>
    </location>
</feature>
<evidence type="ECO:0000256" key="2">
    <source>
        <dbReference type="ARBA" id="ARBA00022737"/>
    </source>
</evidence>
<keyword evidence="2" id="KW-0677">Repeat</keyword>
<feature type="compositionally biased region" description="Basic and acidic residues" evidence="10">
    <location>
        <begin position="2094"/>
        <end position="2110"/>
    </location>
</feature>
<dbReference type="PROSITE" id="PS51194">
    <property type="entry name" value="HELICASE_CTER"/>
    <property type="match status" value="1"/>
</dbReference>
<feature type="compositionally biased region" description="Polar residues" evidence="10">
    <location>
        <begin position="922"/>
        <end position="944"/>
    </location>
</feature>
<feature type="compositionally biased region" description="Polar residues" evidence="10">
    <location>
        <begin position="2377"/>
        <end position="2397"/>
    </location>
</feature>
<feature type="compositionally biased region" description="Polar residues" evidence="10">
    <location>
        <begin position="2450"/>
        <end position="2473"/>
    </location>
</feature>
<feature type="compositionally biased region" description="Polar residues" evidence="10">
    <location>
        <begin position="1666"/>
        <end position="1693"/>
    </location>
</feature>
<feature type="compositionally biased region" description="Basic residues" evidence="10">
    <location>
        <begin position="1711"/>
        <end position="1720"/>
    </location>
</feature>
<keyword evidence="6" id="KW-0156">Chromatin regulator</keyword>
<dbReference type="GO" id="GO:0005634">
    <property type="term" value="C:nucleus"/>
    <property type="evidence" value="ECO:0007669"/>
    <property type="project" value="UniProtKB-SubCell"/>
</dbReference>
<feature type="region of interest" description="Disordered" evidence="10">
    <location>
        <begin position="1243"/>
        <end position="1539"/>
    </location>
</feature>
<sequence>MFDLQVLARPKPSQWKQQEELKTYKGDNVLREYQLEGLNWLTFCWYNGQNCILADEMGLGKTIQSITFLSEIYKYGIKGPFLVIVPLSTVGNWQREFETWTDMNAVVYHGTSNSRAMIQEYELFYKDENGQRLPETFKFDALITTYEIIIADVELLTSIEWRCCVIDEAHRLKNKNCRLLEGLRLFDVEHRVLLTGTPLQNNTEELFSLLNFLNPGKFCSASAFIKDFGELKTESQVDKLKEILKPMMLRRLKEDVEKNLAPKEETIIEVELTNIQKKYYRAILERNFTFLSKGGTTHMPSLMNAMMELRKCCNHPYLINGAEDNILFEQQARDHEQLLAALVGSSGKMVLIDKLLPRLKQGGHKVLIFSQMIRVLDIIEDYLVQKKYMFERLDGRIRGTMRQEAIDRFSKPDSDRFAFLLCTRAGGLGINLTAADTVIIYDSDWNPQNDLQAQARCHRIGQSKAVKVYRLITRNSYEREMFDKASLKLGLDKAVLQSMGGDKGPNSASQLSKKEVEDLLKKGAYGALMEDDNAGDQFCEEDIDVILQRRTKVIQIESEGKGSTFAKASFSVSDNRTDIDINDPNFWQKWAKKADLDMDMVNHKDELIIQEPRQRRQTSRYGKEEAIVDISDLESSSDSDDEMKALRRGRKLRKGGRGNDDDFMYNEGVSSEGYTRSDCFKVEKHLLIYGWGRWEDIISHAHFKHTLVASDVQIIARAILAHSLKFYKGDERIKEFIWDLIANNNEGGLKNHTGLSAPVPRGRKGKKAKERKAAAMDEARPLDFDPEAVLDNGYKRHLHRHSNKVLLRVRLLYYIKQEVIGDEAGKVLRGARCHEVNIPPPITEGEIPAPWWDECADRCLLIGAFKHGYEKFNQIRQDPSLTFLTRCGPPDGAALLAEQNDDKEEEDELEDKLMKEDDEGDVSQSSAPDTTTPSAGQPMSVQTEESGDGKLPFPSASDLNVRLRRVITGYQRNHKKMMMKQEQFARKMERREQAQMMVTDKMSKKKEFQQGRWSRREEADFYRTVSTFGVEFDRESGRFKWDRFRSLARLDRKYDETITEYFHAFYHMCQTVCGKFRSEERETQRRGKKKDSVTKSVLQQFLTMPPPPNGIFVEPITEERASRCLARIDLLNKIRDDILPHPKLEERIKLCQTSFDMPPWWQCGTHDKELLLGAARHGLARTDYNILRDPSLTFHEVLKSSSRSLRSTPQHSQSSQQYDPSPPSATVHSGLHMSPARRALDLRDDDLESDARSQDSIDLRDSRTNSPPTLHNGKVQYSHPKSDTDVDSEGGPPKLERAVSPVDRQITEEKRVEKGGSEAPSPADTIEATEPMEGVEEEDLPPSPAKAKPQESKDDKSDSGECAAKGSEEKDAAKDSEPSEEKEDKTDGAVGNQVKMETEKVEEKPTREKEIKSEKSEIKDSDSSEEKMDVDDHSDEPKEKGELDSVKTEKSDSVKTEKSDSVKGEKEGQDASPKVKWEAEDEAQNLTKDKQESSEKGKADCEEKAVTPKKENSPVKKEGGEMLKQEENGGVEKETDVSLVKEERTPVKAEEKPDYVKLKEKIIQGEIDRLQREKLARESLVSTGVGADGLSPMVGGFSAMYGGDSPYMDGEGLEPGEIVPGRPFLGPAIEWPKDRVIFHRLEHICYTIEHGEWPFARRGPSYVQTTPYQSTPYDSRSATPVGSSTPRPDSASESGEMATSELKQNEGLKMTFHKRGRGRGRGGSSMRYEIDAEKAARVQQLLSQSTQGMGSSDNESQPEPVNLSTPTSSMSHHASPAVSAAITALAESPLNGSPMSDIEQLQQSMIEQGYVFPERRRRGRKRKAEKMAEQAMAEALAKREQARILSTLDPETRVPVINVEDGSVLTGDEAPKKKRLEQWLLEHPGYMISGQAASGLPSSMIPMPDEQPHPLPLPDLQAGPTPERRKPGRKPKLDPRTLHGQPLTGEENVSVVERGSGRKITGAKAPPLKHLKEWLEQNPTFDVDPKWGELLRAKGSLPASMDSRLLKPSGRGRKPRNAGTLHGNMMGSPDFLHASMASMAGFPAAAAAGLMAGGFPKMPMGMPFGNLAGLGMGNPMLGLAAAGFGLPGFPGMGKDGEEGKEGGGSSKDKSSASPSTSGAGESSSSASPHPSFPGLFFNPMAFNPLLASQLQNFPMANFPGLAHMAALNGFPEGMPNEEELLAAARKEKAEKKAAHAHAKAEKSQELTKVLDKIKDMSRSGGASTSSTPSSSSSHKSSRGVQDLTMKKKSGISSPSPAHSKHSTTSTPSQDQATDLSIKSRPSPSSTTSTTSPGKSKNKIHKSFSLNRIVDSLKNKMAEKTPKKDGDKEDVRGEEDKDYGASKPDTDSAEAEVSPVRVEKSKPDKVTEDSVDGEDSVDATNLTDKSQQESSPASGVTQETPSEDPEPKPSEPEAQNLVKPTELKAQNLAEPSEPEAENLVKSSEPEAENLVKSSESKAQNLVKSSESKAQNLVKSSEPEAEKLVVKTAEQDPKPPSPAQTQSKESGEEEEKEKPGKEEESAS</sequence>
<feature type="region of interest" description="Disordered" evidence="10">
    <location>
        <begin position="1666"/>
        <end position="1725"/>
    </location>
</feature>
<feature type="compositionally biased region" description="Low complexity" evidence="10">
    <location>
        <begin position="1209"/>
        <end position="1219"/>
    </location>
</feature>
<evidence type="ECO:0000313" key="14">
    <source>
        <dbReference type="EMBL" id="KAK7113976.1"/>
    </source>
</evidence>
<dbReference type="InterPro" id="IPR056342">
    <property type="entry name" value="HTH_CHD6-9"/>
</dbReference>
<dbReference type="Gene3D" id="1.10.10.60">
    <property type="entry name" value="Homeodomain-like"/>
    <property type="match status" value="2"/>
</dbReference>
<evidence type="ECO:0000256" key="6">
    <source>
        <dbReference type="ARBA" id="ARBA00022853"/>
    </source>
</evidence>
<gene>
    <name evidence="14" type="ORF">V1264_000119</name>
</gene>
<organism evidence="14 15">
    <name type="scientific">Littorina saxatilis</name>
    <dbReference type="NCBI Taxonomy" id="31220"/>
    <lineage>
        <taxon>Eukaryota</taxon>
        <taxon>Metazoa</taxon>
        <taxon>Spiralia</taxon>
        <taxon>Lophotrochozoa</taxon>
        <taxon>Mollusca</taxon>
        <taxon>Gastropoda</taxon>
        <taxon>Caenogastropoda</taxon>
        <taxon>Littorinimorpha</taxon>
        <taxon>Littorinoidea</taxon>
        <taxon>Littorinidae</taxon>
        <taxon>Littorina</taxon>
    </lineage>
</organism>
<dbReference type="InterPro" id="IPR006576">
    <property type="entry name" value="BRK_domain"/>
</dbReference>
<evidence type="ECO:0000256" key="10">
    <source>
        <dbReference type="SAM" id="MobiDB-lite"/>
    </source>
</evidence>
<dbReference type="InterPro" id="IPR001650">
    <property type="entry name" value="Helicase_C-like"/>
</dbReference>
<dbReference type="InterPro" id="IPR049730">
    <property type="entry name" value="SNF2/RAD54-like_C"/>
</dbReference>
<feature type="compositionally biased region" description="Basic and acidic residues" evidence="10">
    <location>
        <begin position="1305"/>
        <end position="1316"/>
    </location>
</feature>
<dbReference type="EMBL" id="JBAMIC010000001">
    <property type="protein sequence ID" value="KAK7113976.1"/>
    <property type="molecule type" value="Genomic_DNA"/>
</dbReference>
<feature type="region of interest" description="Disordered" evidence="10">
    <location>
        <begin position="1742"/>
        <end position="1776"/>
    </location>
</feature>
<evidence type="ECO:0000256" key="3">
    <source>
        <dbReference type="ARBA" id="ARBA00022741"/>
    </source>
</evidence>
<feature type="region of interest" description="Disordered" evidence="10">
    <location>
        <begin position="2188"/>
        <end position="2521"/>
    </location>
</feature>
<dbReference type="InterPro" id="IPR037259">
    <property type="entry name" value="BRK_sf"/>
</dbReference>
<dbReference type="SMART" id="SM00490">
    <property type="entry name" value="HELICc"/>
    <property type="match status" value="1"/>
</dbReference>
<evidence type="ECO:0000256" key="1">
    <source>
        <dbReference type="ARBA" id="ARBA00004123"/>
    </source>
</evidence>
<dbReference type="PANTHER" id="PTHR46850:SF1">
    <property type="entry name" value="CHROMODOMAIN-HELICASE-DNA-BINDING PROTEIN 9"/>
    <property type="match status" value="1"/>
</dbReference>
<dbReference type="Gene3D" id="3.40.5.120">
    <property type="match status" value="2"/>
</dbReference>
<dbReference type="CDD" id="cd17995">
    <property type="entry name" value="DEXHc_CHD6_7_8_9"/>
    <property type="match status" value="1"/>
</dbReference>
<evidence type="ECO:0000256" key="7">
    <source>
        <dbReference type="ARBA" id="ARBA00023015"/>
    </source>
</evidence>
<evidence type="ECO:0000259" key="12">
    <source>
        <dbReference type="PROSITE" id="PS51192"/>
    </source>
</evidence>
<keyword evidence="4" id="KW-0378">Hydrolase</keyword>
<keyword evidence="11" id="KW-1133">Transmembrane helix</keyword>
<feature type="region of interest" description="Disordered" evidence="10">
    <location>
        <begin position="2000"/>
        <end position="2023"/>
    </location>
</feature>
<feature type="domain" description="Helicase C-terminal" evidence="13">
    <location>
        <begin position="351"/>
        <end position="520"/>
    </location>
</feature>
<dbReference type="GO" id="GO:0016787">
    <property type="term" value="F:hydrolase activity"/>
    <property type="evidence" value="ECO:0007669"/>
    <property type="project" value="UniProtKB-KW"/>
</dbReference>
<feature type="compositionally biased region" description="Acidic residues" evidence="10">
    <location>
        <begin position="899"/>
        <end position="921"/>
    </location>
</feature>
<keyword evidence="3" id="KW-0547">Nucleotide-binding</keyword>
<protein>
    <recommendedName>
        <fullName evidence="16">Chromodomain-helicase-DNA-binding protein 7</fullName>
    </recommendedName>
</protein>
<dbReference type="GO" id="GO:0005524">
    <property type="term" value="F:ATP binding"/>
    <property type="evidence" value="ECO:0007669"/>
    <property type="project" value="UniProtKB-KW"/>
</dbReference>
<dbReference type="InterPro" id="IPR014001">
    <property type="entry name" value="Helicase_ATP-bd"/>
</dbReference>
<keyword evidence="9" id="KW-0539">Nucleus</keyword>
<proteinExistence type="predicted"/>
<feature type="region of interest" description="Disordered" evidence="10">
    <location>
        <begin position="892"/>
        <end position="956"/>
    </location>
</feature>
<feature type="region of interest" description="Disordered" evidence="10">
    <location>
        <begin position="1896"/>
        <end position="1949"/>
    </location>
</feature>
<dbReference type="InterPro" id="IPR038718">
    <property type="entry name" value="SNF2-like_sf"/>
</dbReference>
<dbReference type="Pfam" id="PF07533">
    <property type="entry name" value="BRK"/>
    <property type="match status" value="2"/>
</dbReference>
<feature type="compositionally biased region" description="Basic and acidic residues" evidence="10">
    <location>
        <begin position="2356"/>
        <end position="2367"/>
    </location>
</feature>
<feature type="compositionally biased region" description="Basic and acidic residues" evidence="10">
    <location>
        <begin position="1487"/>
        <end position="1539"/>
    </location>
</feature>
<dbReference type="InterPro" id="IPR051493">
    <property type="entry name" value="CHD"/>
</dbReference>
<keyword evidence="8" id="KW-0804">Transcription</keyword>
<dbReference type="PROSITE" id="PS51192">
    <property type="entry name" value="HELICASE_ATP_BIND_1"/>
    <property type="match status" value="1"/>
</dbReference>
<reference evidence="14 15" key="1">
    <citation type="submission" date="2024-02" db="EMBL/GenBank/DDBJ databases">
        <title>Chromosome-scale genome assembly of the rough periwinkle Littorina saxatilis.</title>
        <authorList>
            <person name="De Jode A."/>
            <person name="Faria R."/>
            <person name="Formenti G."/>
            <person name="Sims Y."/>
            <person name="Smith T.P."/>
            <person name="Tracey A."/>
            <person name="Wood J.M.D."/>
            <person name="Zagrodzka Z.B."/>
            <person name="Johannesson K."/>
            <person name="Butlin R.K."/>
            <person name="Leder E.H."/>
        </authorList>
    </citation>
    <scope>NUCLEOTIDE SEQUENCE [LARGE SCALE GENOMIC DNA]</scope>
    <source>
        <strain evidence="14">Snail1</strain>
        <tissue evidence="14">Muscle</tissue>
    </source>
</reference>
<evidence type="ECO:0000259" key="13">
    <source>
        <dbReference type="PROSITE" id="PS51194"/>
    </source>
</evidence>
<dbReference type="InterPro" id="IPR000330">
    <property type="entry name" value="SNF2_N"/>
</dbReference>
<name>A0AAN9BYP6_9CAEN</name>
<feature type="compositionally biased region" description="Low complexity" evidence="10">
    <location>
        <begin position="2276"/>
        <end position="2294"/>
    </location>
</feature>
<dbReference type="SUPFAM" id="SSF160481">
    <property type="entry name" value="BRK domain-like"/>
    <property type="match status" value="2"/>
</dbReference>
<feature type="compositionally biased region" description="Basic and acidic residues" evidence="10">
    <location>
        <begin position="2188"/>
        <end position="2217"/>
    </location>
</feature>
<keyword evidence="11" id="KW-0472">Membrane</keyword>
<dbReference type="SMART" id="SM00592">
    <property type="entry name" value="BRK"/>
    <property type="match status" value="2"/>
</dbReference>
<feature type="compositionally biased region" description="Basic and acidic residues" evidence="10">
    <location>
        <begin position="1366"/>
        <end position="1387"/>
    </location>
</feature>
<evidence type="ECO:0000256" key="5">
    <source>
        <dbReference type="ARBA" id="ARBA00022840"/>
    </source>
</evidence>
<feature type="region of interest" description="Disordered" evidence="10">
    <location>
        <begin position="1200"/>
        <end position="1230"/>
    </location>
</feature>
<dbReference type="Pfam" id="PF00176">
    <property type="entry name" value="SNF2-rel_dom"/>
    <property type="match status" value="1"/>
</dbReference>
<evidence type="ECO:0000313" key="15">
    <source>
        <dbReference type="Proteomes" id="UP001374579"/>
    </source>
</evidence>
<feature type="compositionally biased region" description="Polar residues" evidence="10">
    <location>
        <begin position="1742"/>
        <end position="1772"/>
    </location>
</feature>
<keyword evidence="7" id="KW-0805">Transcription regulation</keyword>
<dbReference type="Pfam" id="PF00271">
    <property type="entry name" value="Helicase_C"/>
    <property type="match status" value="1"/>
</dbReference>
<keyword evidence="15" id="KW-1185">Reference proteome</keyword>
<feature type="compositionally biased region" description="Basic and acidic residues" evidence="10">
    <location>
        <begin position="1249"/>
        <end position="1263"/>
    </location>
</feature>
<accession>A0AAN9BYP6</accession>
<dbReference type="FunFam" id="3.40.50.10810:FF:000003">
    <property type="entry name" value="chromodomain-helicase-DNA-binding protein 8 isoform X4"/>
    <property type="match status" value="1"/>
</dbReference>
<dbReference type="Gene3D" id="3.40.50.300">
    <property type="entry name" value="P-loop containing nucleotide triphosphate hydrolases"/>
    <property type="match status" value="1"/>
</dbReference>
<dbReference type="PANTHER" id="PTHR46850">
    <property type="entry name" value="CHROMODOMAIN-HELICASE-DNA-BINDING PROTEIN 9"/>
    <property type="match status" value="1"/>
</dbReference>